<reference evidence="1 2" key="1">
    <citation type="submission" date="2019-03" db="EMBL/GenBank/DDBJ databases">
        <authorList>
            <consortium name="Pathogen Informatics"/>
        </authorList>
    </citation>
    <scope>NUCLEOTIDE SEQUENCE [LARGE SCALE GENOMIC DNA]</scope>
    <source>
        <strain evidence="1 2">NCTC12993</strain>
    </source>
</reference>
<dbReference type="AlphaFoldDB" id="A0A485C877"/>
<name>A0A485C877_KLUCR</name>
<sequence>MEITFLVYHRSAKGKQFNLSNAFVTYQTHLQLCPAAPVMTQGAYLPKPLLGECRSIISTVIYDWCPRVSAIRTSVFAVG</sequence>
<protein>
    <submittedName>
        <fullName evidence="1">Uncharacterized protein</fullName>
    </submittedName>
</protein>
<evidence type="ECO:0000313" key="1">
    <source>
        <dbReference type="EMBL" id="VFS81624.1"/>
    </source>
</evidence>
<dbReference type="Proteomes" id="UP000401081">
    <property type="component" value="Unassembled WGS sequence"/>
</dbReference>
<organism evidence="1 2">
    <name type="scientific">Kluyvera cryocrescens</name>
    <name type="common">Kluyvera citrophila</name>
    <dbReference type="NCBI Taxonomy" id="580"/>
    <lineage>
        <taxon>Bacteria</taxon>
        <taxon>Pseudomonadati</taxon>
        <taxon>Pseudomonadota</taxon>
        <taxon>Gammaproteobacteria</taxon>
        <taxon>Enterobacterales</taxon>
        <taxon>Enterobacteriaceae</taxon>
        <taxon>Kluyvera</taxon>
    </lineage>
</organism>
<accession>A0A485C877</accession>
<dbReference type="EMBL" id="CAADJD010000025">
    <property type="protein sequence ID" value="VFS81624.1"/>
    <property type="molecule type" value="Genomic_DNA"/>
</dbReference>
<keyword evidence="2" id="KW-1185">Reference proteome</keyword>
<gene>
    <name evidence="1" type="ORF">NCTC12993_06067</name>
</gene>
<proteinExistence type="predicted"/>
<evidence type="ECO:0000313" key="2">
    <source>
        <dbReference type="Proteomes" id="UP000401081"/>
    </source>
</evidence>